<dbReference type="Pfam" id="PF02661">
    <property type="entry name" value="Fic"/>
    <property type="match status" value="1"/>
</dbReference>
<dbReference type="AlphaFoldDB" id="B7CB60"/>
<feature type="site" description="Important for autoinhibition of adenylyltransferase activity" evidence="3">
    <location>
        <position position="30"/>
    </location>
</feature>
<dbReference type="GO" id="GO:0005524">
    <property type="term" value="F:ATP binding"/>
    <property type="evidence" value="ECO:0007669"/>
    <property type="project" value="UniProtKB-KW"/>
</dbReference>
<dbReference type="eggNOG" id="COG3177">
    <property type="taxonomic scope" value="Bacteria"/>
</dbReference>
<dbReference type="PANTHER" id="PTHR13504">
    <property type="entry name" value="FIDO DOMAIN-CONTAINING PROTEIN DDB_G0283145"/>
    <property type="match status" value="1"/>
</dbReference>
<dbReference type="HOGENOM" id="CLU_040460_2_1_9"/>
<keyword evidence="2" id="KW-0067">ATP-binding</keyword>
<dbReference type="PROSITE" id="PS51459">
    <property type="entry name" value="FIDO"/>
    <property type="match status" value="1"/>
</dbReference>
<evidence type="ECO:0000259" key="4">
    <source>
        <dbReference type="PROSITE" id="PS51459"/>
    </source>
</evidence>
<gene>
    <name evidence="5" type="ORF">EUBIFOR_01435</name>
</gene>
<dbReference type="OrthoDB" id="9813719at2"/>
<dbReference type="InterPro" id="IPR003812">
    <property type="entry name" value="Fido"/>
</dbReference>
<sequence>MTKIKNELISHTDLYVWTQINFAYHSNKIEGSHLSKNQTKQIFEANDLTMDLDDALEARNHFRLFDYMLKTVDEPLSKEMMIQMNMILKRGTSYEDNPAYNVGGFKVRENGIGMINSFKTTKPADVETELDALLEKFQNKGVLSFEDIVEFHVCFERIHPFGDGNGRTGRMIMFKQCLQNSHIPFVLLDRDRAFYLRGLKEWDFERNYLMDTLLTQQDIYASVCEQLDFKKE</sequence>
<feature type="binding site" evidence="2">
    <location>
        <begin position="163"/>
        <end position="170"/>
    </location>
    <ligand>
        <name>ATP</name>
        <dbReference type="ChEBI" id="CHEBI:30616"/>
    </ligand>
</feature>
<dbReference type="Gene3D" id="1.10.3290.10">
    <property type="entry name" value="Fido-like domain"/>
    <property type="match status" value="1"/>
</dbReference>
<feature type="domain" description="Fido" evidence="4">
    <location>
        <begin position="76"/>
        <end position="217"/>
    </location>
</feature>
<evidence type="ECO:0000256" key="3">
    <source>
        <dbReference type="PIRSR" id="PIRSR640198-3"/>
    </source>
</evidence>
<dbReference type="InterPro" id="IPR040198">
    <property type="entry name" value="Fido_containing"/>
</dbReference>
<dbReference type="EMBL" id="ABYT01000076">
    <property type="protein sequence ID" value="EEC90020.1"/>
    <property type="molecule type" value="Genomic_DNA"/>
</dbReference>
<accession>B7CB60</accession>
<evidence type="ECO:0000313" key="6">
    <source>
        <dbReference type="Proteomes" id="UP000004315"/>
    </source>
</evidence>
<dbReference type="RefSeq" id="WP_003865223.1">
    <property type="nucleotide sequence ID" value="NZ_DS996842.1"/>
</dbReference>
<protein>
    <submittedName>
        <fullName evidence="5">Fic family protein</fullName>
    </submittedName>
</protein>
<dbReference type="InterPro" id="IPR036597">
    <property type="entry name" value="Fido-like_dom_sf"/>
</dbReference>
<dbReference type="SUPFAM" id="SSF140931">
    <property type="entry name" value="Fic-like"/>
    <property type="match status" value="1"/>
</dbReference>
<dbReference type="Proteomes" id="UP000004315">
    <property type="component" value="Unassembled WGS sequence"/>
</dbReference>
<dbReference type="STRING" id="518637.EUBIFOR_01435"/>
<name>B7CB60_9FIRM</name>
<evidence type="ECO:0000256" key="1">
    <source>
        <dbReference type="PIRSR" id="PIRSR640198-1"/>
    </source>
</evidence>
<evidence type="ECO:0000313" key="5">
    <source>
        <dbReference type="EMBL" id="EEC90020.1"/>
    </source>
</evidence>
<proteinExistence type="predicted"/>
<feature type="active site" evidence="1">
    <location>
        <position position="159"/>
    </location>
</feature>
<keyword evidence="2" id="KW-0547">Nucleotide-binding</keyword>
<organism evidence="5 6">
    <name type="scientific">Holdemanella biformis DSM 3989</name>
    <dbReference type="NCBI Taxonomy" id="518637"/>
    <lineage>
        <taxon>Bacteria</taxon>
        <taxon>Bacillati</taxon>
        <taxon>Bacillota</taxon>
        <taxon>Erysipelotrichia</taxon>
        <taxon>Erysipelotrichales</taxon>
        <taxon>Erysipelotrichaceae</taxon>
        <taxon>Holdemanella</taxon>
    </lineage>
</organism>
<reference evidence="5 6" key="1">
    <citation type="submission" date="2008-10" db="EMBL/GenBank/DDBJ databases">
        <authorList>
            <person name="Fulton L."/>
            <person name="Clifton S."/>
            <person name="Fulton B."/>
            <person name="Xu J."/>
            <person name="Minx P."/>
            <person name="Pepin K.H."/>
            <person name="Johnson M."/>
            <person name="Bhonagiri V."/>
            <person name="Nash W.E."/>
            <person name="Mardis E.R."/>
            <person name="Wilson R.K."/>
        </authorList>
    </citation>
    <scope>NUCLEOTIDE SEQUENCE [LARGE SCALE GENOMIC DNA]</scope>
    <source>
        <strain evidence="5 6">DSM 3989</strain>
    </source>
</reference>
<dbReference type="PANTHER" id="PTHR13504:SF38">
    <property type="entry name" value="FIDO DOMAIN-CONTAINING PROTEIN"/>
    <property type="match status" value="1"/>
</dbReference>
<evidence type="ECO:0000256" key="2">
    <source>
        <dbReference type="PIRSR" id="PIRSR640198-2"/>
    </source>
</evidence>
<reference evidence="5 6" key="2">
    <citation type="submission" date="2008-11" db="EMBL/GenBank/DDBJ databases">
        <title>Draft genome sequence of Eubacterium biforme (DSM 3989).</title>
        <authorList>
            <person name="Sudarsanam P."/>
            <person name="Ley R."/>
            <person name="Guruge J."/>
            <person name="Turnbaugh P.J."/>
            <person name="Mahowald M."/>
            <person name="Liep D."/>
            <person name="Gordon J."/>
        </authorList>
    </citation>
    <scope>NUCLEOTIDE SEQUENCE [LARGE SCALE GENOMIC DNA]</scope>
    <source>
        <strain evidence="5 6">DSM 3989</strain>
    </source>
</reference>
<comment type="caution">
    <text evidence="5">The sequence shown here is derived from an EMBL/GenBank/DDBJ whole genome shotgun (WGS) entry which is preliminary data.</text>
</comment>
<keyword evidence="6" id="KW-1185">Reference proteome</keyword>